<dbReference type="SUPFAM" id="SSF49785">
    <property type="entry name" value="Galactose-binding domain-like"/>
    <property type="match status" value="1"/>
</dbReference>
<dbReference type="OrthoDB" id="6102375at2759"/>
<keyword evidence="3" id="KW-1185">Reference proteome</keyword>
<dbReference type="Proteomes" id="UP000683360">
    <property type="component" value="Unassembled WGS sequence"/>
</dbReference>
<dbReference type="Gene3D" id="2.60.120.260">
    <property type="entry name" value="Galactose-binding domain-like"/>
    <property type="match status" value="1"/>
</dbReference>
<name>A0A8S3QJP0_MYTED</name>
<comment type="caution">
    <text evidence="2">The sequence shown here is derived from an EMBL/GenBank/DDBJ whole genome shotgun (WGS) entry which is preliminary data.</text>
</comment>
<dbReference type="AlphaFoldDB" id="A0A8S3QJP0"/>
<evidence type="ECO:0000313" key="3">
    <source>
        <dbReference type="Proteomes" id="UP000683360"/>
    </source>
</evidence>
<evidence type="ECO:0000313" key="2">
    <source>
        <dbReference type="EMBL" id="CAG2196652.1"/>
    </source>
</evidence>
<dbReference type="InterPro" id="IPR008979">
    <property type="entry name" value="Galactose-bd-like_sf"/>
</dbReference>
<accession>A0A8S3QJP0</accession>
<dbReference type="EMBL" id="CAJPWZ010000566">
    <property type="protein sequence ID" value="CAG2196652.1"/>
    <property type="molecule type" value="Genomic_DNA"/>
</dbReference>
<reference evidence="2" key="1">
    <citation type="submission" date="2021-03" db="EMBL/GenBank/DDBJ databases">
        <authorList>
            <person name="Bekaert M."/>
        </authorList>
    </citation>
    <scope>NUCLEOTIDE SEQUENCE</scope>
</reference>
<sequence length="201" mass="22592">MKDDVISQESCKRKEVKDESSAEEKKKHDNNAYVVIVYPICSRVQLCKSINFITSNTSCQIYDAEPGDNNHYGELIESTGNSVVAASTFPEELAGPCKGHGCKLTEVCIPQSPTYTCIPVFVHFIENSQRRRLRDFDIIVGTSLNNMHLCTQYAGPAQLGEHLVVRCQFDEKARYVKLMLRGTNTLHMAEVKVYAPYDYSG</sequence>
<evidence type="ECO:0000256" key="1">
    <source>
        <dbReference type="SAM" id="MobiDB-lite"/>
    </source>
</evidence>
<organism evidence="2 3">
    <name type="scientific">Mytilus edulis</name>
    <name type="common">Blue mussel</name>
    <dbReference type="NCBI Taxonomy" id="6550"/>
    <lineage>
        <taxon>Eukaryota</taxon>
        <taxon>Metazoa</taxon>
        <taxon>Spiralia</taxon>
        <taxon>Lophotrochozoa</taxon>
        <taxon>Mollusca</taxon>
        <taxon>Bivalvia</taxon>
        <taxon>Autobranchia</taxon>
        <taxon>Pteriomorphia</taxon>
        <taxon>Mytilida</taxon>
        <taxon>Mytiloidea</taxon>
        <taxon>Mytilidae</taxon>
        <taxon>Mytilinae</taxon>
        <taxon>Mytilus</taxon>
    </lineage>
</organism>
<feature type="region of interest" description="Disordered" evidence="1">
    <location>
        <begin position="1"/>
        <end position="24"/>
    </location>
</feature>
<protein>
    <submittedName>
        <fullName evidence="2">Uncharacterized protein</fullName>
    </submittedName>
</protein>
<gene>
    <name evidence="2" type="ORF">MEDL_11528</name>
</gene>
<proteinExistence type="predicted"/>